<dbReference type="PANTHER" id="PTHR10050">
    <property type="entry name" value="DOLICHYL-PHOSPHATE-MANNOSE--PROTEIN MANNOSYLTRANSFERASE"/>
    <property type="match status" value="1"/>
</dbReference>
<feature type="domain" description="Protein O-mannosyl-transferase C-terminal four TM" evidence="2">
    <location>
        <begin position="122"/>
        <end position="315"/>
    </location>
</feature>
<accession>A0A2V3J421</accession>
<keyword evidence="1" id="KW-0472">Membrane</keyword>
<dbReference type="GO" id="GO:0016757">
    <property type="term" value="F:glycosyltransferase activity"/>
    <property type="evidence" value="ECO:0007669"/>
    <property type="project" value="UniProtKB-KW"/>
</dbReference>
<feature type="transmembrane region" description="Helical" evidence="1">
    <location>
        <begin position="23"/>
        <end position="50"/>
    </location>
</feature>
<keyword evidence="3" id="KW-0328">Glycosyltransferase</keyword>
<keyword evidence="1" id="KW-0812">Transmembrane</keyword>
<evidence type="ECO:0000256" key="1">
    <source>
        <dbReference type="SAM" id="Phobius"/>
    </source>
</evidence>
<protein>
    <submittedName>
        <fullName evidence="3">Dolichyl-phosphate-mannose--protein mannosyltransferase 1</fullName>
    </submittedName>
</protein>
<gene>
    <name evidence="3" type="ORF">BWQ96_01589</name>
</gene>
<feature type="transmembrane region" description="Helical" evidence="1">
    <location>
        <begin position="251"/>
        <end position="269"/>
    </location>
</feature>
<dbReference type="AlphaFoldDB" id="A0A2V3J421"/>
<name>A0A2V3J421_9FLOR</name>
<keyword evidence="3" id="KW-0808">Transferase</keyword>
<dbReference type="Pfam" id="PF16192">
    <property type="entry name" value="PMT_4TMC"/>
    <property type="match status" value="1"/>
</dbReference>
<dbReference type="Proteomes" id="UP000247409">
    <property type="component" value="Unassembled WGS sequence"/>
</dbReference>
<evidence type="ECO:0000259" key="2">
    <source>
        <dbReference type="Pfam" id="PF16192"/>
    </source>
</evidence>
<keyword evidence="1" id="KW-1133">Transmembrane helix</keyword>
<organism evidence="3 4">
    <name type="scientific">Gracilariopsis chorda</name>
    <dbReference type="NCBI Taxonomy" id="448386"/>
    <lineage>
        <taxon>Eukaryota</taxon>
        <taxon>Rhodophyta</taxon>
        <taxon>Florideophyceae</taxon>
        <taxon>Rhodymeniophycidae</taxon>
        <taxon>Gracilariales</taxon>
        <taxon>Gracilariaceae</taxon>
        <taxon>Gracilariopsis</taxon>
    </lineage>
</organism>
<dbReference type="EMBL" id="NBIV01000012">
    <property type="protein sequence ID" value="PXF48737.1"/>
    <property type="molecule type" value="Genomic_DNA"/>
</dbReference>
<dbReference type="InterPro" id="IPR032421">
    <property type="entry name" value="PMT_4TMC"/>
</dbReference>
<proteinExistence type="predicted"/>
<feature type="transmembrane region" description="Helical" evidence="1">
    <location>
        <begin position="177"/>
        <end position="205"/>
    </location>
</feature>
<feature type="transmembrane region" description="Helical" evidence="1">
    <location>
        <begin position="217"/>
        <end position="239"/>
    </location>
</feature>
<reference evidence="3 4" key="1">
    <citation type="journal article" date="2018" name="Mol. Biol. Evol.">
        <title>Analysis of the draft genome of the red seaweed Gracilariopsis chorda provides insights into genome size evolution in Rhodophyta.</title>
        <authorList>
            <person name="Lee J."/>
            <person name="Yang E.C."/>
            <person name="Graf L."/>
            <person name="Yang J.H."/>
            <person name="Qiu H."/>
            <person name="Zel Zion U."/>
            <person name="Chan C.X."/>
            <person name="Stephens T.G."/>
            <person name="Weber A.P.M."/>
            <person name="Boo G.H."/>
            <person name="Boo S.M."/>
            <person name="Kim K.M."/>
            <person name="Shin Y."/>
            <person name="Jung M."/>
            <person name="Lee S.J."/>
            <person name="Yim H.S."/>
            <person name="Lee J.H."/>
            <person name="Bhattacharya D."/>
            <person name="Yoon H.S."/>
        </authorList>
    </citation>
    <scope>NUCLEOTIDE SEQUENCE [LARGE SCALE GENOMIC DNA]</scope>
    <source>
        <strain evidence="3 4">SKKU-2015</strain>
        <tissue evidence="3">Whole body</tissue>
    </source>
</reference>
<evidence type="ECO:0000313" key="3">
    <source>
        <dbReference type="EMBL" id="PXF48737.1"/>
    </source>
</evidence>
<feature type="transmembrane region" description="Helical" evidence="1">
    <location>
        <begin position="62"/>
        <end position="86"/>
    </location>
</feature>
<dbReference type="InterPro" id="IPR027005">
    <property type="entry name" value="PMT-like"/>
</dbReference>
<comment type="caution">
    <text evidence="3">The sequence shown here is derived from an EMBL/GenBank/DDBJ whole genome shotgun (WGS) entry which is preliminary data.</text>
</comment>
<feature type="transmembrane region" description="Helical" evidence="1">
    <location>
        <begin position="276"/>
        <end position="295"/>
    </location>
</feature>
<sequence length="320" mass="36599">MALCLLCALRMWRAPPYARTPWVIATAVTGAAALSVKWTALVTPALVAIVSLTGHPFTKRRLASNHIVLAAITALALYTACFWLHFRILIYSGMGDPFMKLSFQRTLIGGKNYSPNAISDGFLHNFVFLNKQMYIANKGIKARHRWESRWWQWMINMRGLLYYNELNADNKMLNEKIYLIINPVVTAVTLASLLVFVGICVAVFIRKRDQSEKPTRSLNLQAFIARGSFFLAAYVLNLLPYLEVARCTFLYHYWPPLFYALLATANMVNGIPSRRFQVYVSAGICILVFAAFLYWSPWIYATPMSKEAHARRRLFGKHWL</sequence>
<keyword evidence="4" id="KW-1185">Reference proteome</keyword>
<dbReference type="OrthoDB" id="4896at2759"/>
<evidence type="ECO:0000313" key="4">
    <source>
        <dbReference type="Proteomes" id="UP000247409"/>
    </source>
</evidence>